<reference evidence="1" key="1">
    <citation type="submission" date="2022-09" db="EMBL/GenBank/DDBJ databases">
        <title>A Global Phylogenomic Analysis of the Shiitake Genus Lentinula.</title>
        <authorList>
            <consortium name="DOE Joint Genome Institute"/>
            <person name="Sierra-Patev S."/>
            <person name="Min B."/>
            <person name="Naranjo-Ortiz M."/>
            <person name="Looney B."/>
            <person name="Konkel Z."/>
            <person name="Slot J.C."/>
            <person name="Sakamoto Y."/>
            <person name="Steenwyk J.L."/>
            <person name="Rokas A."/>
            <person name="Carro J."/>
            <person name="Camarero S."/>
            <person name="Ferreira P."/>
            <person name="Molpeceres G."/>
            <person name="Ruiz-Duenas F.J."/>
            <person name="Serrano A."/>
            <person name="Henrissat B."/>
            <person name="Drula E."/>
            <person name="Hughes K.W."/>
            <person name="Mata J.L."/>
            <person name="Ishikawa N.K."/>
            <person name="Vargas-Isla R."/>
            <person name="Ushijima S."/>
            <person name="Smith C.A."/>
            <person name="Ahrendt S."/>
            <person name="Andreopoulos W."/>
            <person name="He G."/>
            <person name="Labutti K."/>
            <person name="Lipzen A."/>
            <person name="Ng V."/>
            <person name="Riley R."/>
            <person name="Sandor L."/>
            <person name="Barry K."/>
            <person name="Martinez A.T."/>
            <person name="Xiao Y."/>
            <person name="Gibbons J.G."/>
            <person name="Terashima K."/>
            <person name="Grigoriev I.V."/>
            <person name="Hibbett D.S."/>
        </authorList>
    </citation>
    <scope>NUCLEOTIDE SEQUENCE</scope>
    <source>
        <strain evidence="1">TMI1499</strain>
    </source>
</reference>
<sequence>MAHKQSTSDEVPFCLDLLEPNWLQAQAMVSLMGSICVYAVQFPVPSLILFLVITIALLIVGSSQPQNVERSPEHFYCHFTNNIGVYTVTTFTVVFVIAAVILIFCFKYFLLEHFDGLIVYNALSN</sequence>
<accession>A0ACC1TI15</accession>
<dbReference type="EMBL" id="MU796240">
    <property type="protein sequence ID" value="KAJ3804165.1"/>
    <property type="molecule type" value="Genomic_DNA"/>
</dbReference>
<organism evidence="1 2">
    <name type="scientific">Lentinula aff. lateritia</name>
    <dbReference type="NCBI Taxonomy" id="2804960"/>
    <lineage>
        <taxon>Eukaryota</taxon>
        <taxon>Fungi</taxon>
        <taxon>Dikarya</taxon>
        <taxon>Basidiomycota</taxon>
        <taxon>Agaricomycotina</taxon>
        <taxon>Agaricomycetes</taxon>
        <taxon>Agaricomycetidae</taxon>
        <taxon>Agaricales</taxon>
        <taxon>Marasmiineae</taxon>
        <taxon>Omphalotaceae</taxon>
        <taxon>Lentinula</taxon>
    </lineage>
</organism>
<comment type="caution">
    <text evidence="1">The sequence shown here is derived from an EMBL/GenBank/DDBJ whole genome shotgun (WGS) entry which is preliminary data.</text>
</comment>
<evidence type="ECO:0000313" key="1">
    <source>
        <dbReference type="EMBL" id="KAJ3804165.1"/>
    </source>
</evidence>
<gene>
    <name evidence="1" type="ORF">F5876DRAFT_70864</name>
</gene>
<keyword evidence="2" id="KW-1185">Reference proteome</keyword>
<evidence type="ECO:0000313" key="2">
    <source>
        <dbReference type="Proteomes" id="UP001163835"/>
    </source>
</evidence>
<protein>
    <submittedName>
        <fullName evidence="1">Uncharacterized protein</fullName>
    </submittedName>
</protein>
<name>A0ACC1TI15_9AGAR</name>
<dbReference type="Proteomes" id="UP001163835">
    <property type="component" value="Unassembled WGS sequence"/>
</dbReference>
<proteinExistence type="predicted"/>